<feature type="transmembrane region" description="Helical" evidence="8">
    <location>
        <begin position="97"/>
        <end position="116"/>
    </location>
</feature>
<evidence type="ECO:0000256" key="5">
    <source>
        <dbReference type="ARBA" id="ARBA00022989"/>
    </source>
</evidence>
<reference evidence="10 11" key="1">
    <citation type="submission" date="2019-09" db="EMBL/GenBank/DDBJ databases">
        <title>Genome sequence of Roseospira marina, one of the more divergent members of the non-sulfur purple photosynthetic bacterial family, the Rhodospirillaceae.</title>
        <authorList>
            <person name="Meyer T."/>
            <person name="Kyndt J."/>
        </authorList>
    </citation>
    <scope>NUCLEOTIDE SEQUENCE [LARGE SCALE GENOMIC DNA]</scope>
    <source>
        <strain evidence="10 11">DSM 15113</strain>
    </source>
</reference>
<dbReference type="EMBL" id="VWPJ01000019">
    <property type="protein sequence ID" value="KAA5604297.1"/>
    <property type="molecule type" value="Genomic_DNA"/>
</dbReference>
<dbReference type="OrthoDB" id="9808602at2"/>
<dbReference type="GO" id="GO:0016020">
    <property type="term" value="C:membrane"/>
    <property type="evidence" value="ECO:0007669"/>
    <property type="project" value="UniProtKB-SubCell"/>
</dbReference>
<feature type="domain" description="Bacterial sugar transferase" evidence="9">
    <location>
        <begin position="297"/>
        <end position="479"/>
    </location>
</feature>
<dbReference type="NCBIfam" id="TIGR03025">
    <property type="entry name" value="EPS_sugtrans"/>
    <property type="match status" value="1"/>
</dbReference>
<dbReference type="Proteomes" id="UP000324065">
    <property type="component" value="Unassembled WGS sequence"/>
</dbReference>
<dbReference type="PANTHER" id="PTHR30576">
    <property type="entry name" value="COLANIC BIOSYNTHESIS UDP-GLUCOSE LIPID CARRIER TRANSFERASE"/>
    <property type="match status" value="1"/>
</dbReference>
<comment type="similarity">
    <text evidence="2">Belongs to the bacterial sugar transferase family.</text>
</comment>
<name>A0A5M6I8P3_9PROT</name>
<feature type="transmembrane region" description="Helical" evidence="8">
    <location>
        <begin position="21"/>
        <end position="43"/>
    </location>
</feature>
<dbReference type="InterPro" id="IPR003362">
    <property type="entry name" value="Bact_transf"/>
</dbReference>
<dbReference type="NCBIfam" id="TIGR03023">
    <property type="entry name" value="WcaJ_sugtrans"/>
    <property type="match status" value="1"/>
</dbReference>
<dbReference type="InterPro" id="IPR017475">
    <property type="entry name" value="EPS_sugar_tfrase"/>
</dbReference>
<dbReference type="GO" id="GO:0009242">
    <property type="term" value="P:colanic acid biosynthetic process"/>
    <property type="evidence" value="ECO:0007669"/>
    <property type="project" value="TreeGrafter"/>
</dbReference>
<keyword evidence="3 10" id="KW-0808">Transferase</keyword>
<organism evidence="10 11">
    <name type="scientific">Roseospira marina</name>
    <dbReference type="NCBI Taxonomy" id="140057"/>
    <lineage>
        <taxon>Bacteria</taxon>
        <taxon>Pseudomonadati</taxon>
        <taxon>Pseudomonadota</taxon>
        <taxon>Alphaproteobacteria</taxon>
        <taxon>Rhodospirillales</taxon>
        <taxon>Rhodospirillaceae</taxon>
        <taxon>Roseospira</taxon>
    </lineage>
</organism>
<evidence type="ECO:0000256" key="4">
    <source>
        <dbReference type="ARBA" id="ARBA00022692"/>
    </source>
</evidence>
<dbReference type="GO" id="GO:0000271">
    <property type="term" value="P:polysaccharide biosynthetic process"/>
    <property type="evidence" value="ECO:0007669"/>
    <property type="project" value="UniProtKB-KW"/>
</dbReference>
<gene>
    <name evidence="10" type="ORF">F1188_16520</name>
</gene>
<evidence type="ECO:0000256" key="8">
    <source>
        <dbReference type="SAM" id="Phobius"/>
    </source>
</evidence>
<keyword evidence="11" id="KW-1185">Reference proteome</keyword>
<feature type="transmembrane region" description="Helical" evidence="8">
    <location>
        <begin position="302"/>
        <end position="323"/>
    </location>
</feature>
<protein>
    <submittedName>
        <fullName evidence="10">Undecaprenyl-phosphate glucose phosphotransferase</fullName>
        <ecNumber evidence="10">2.7.8.31</ecNumber>
    </submittedName>
</protein>
<evidence type="ECO:0000313" key="11">
    <source>
        <dbReference type="Proteomes" id="UP000324065"/>
    </source>
</evidence>
<dbReference type="AlphaFoldDB" id="A0A5M6I8P3"/>
<comment type="caution">
    <text evidence="10">The sequence shown here is derived from an EMBL/GenBank/DDBJ whole genome shotgun (WGS) entry which is preliminary data.</text>
</comment>
<dbReference type="Pfam" id="PF02397">
    <property type="entry name" value="Bac_transf"/>
    <property type="match status" value="1"/>
</dbReference>
<dbReference type="RefSeq" id="WP_150063554.1">
    <property type="nucleotide sequence ID" value="NZ_JACHII010000018.1"/>
</dbReference>
<keyword evidence="6 8" id="KW-0472">Membrane</keyword>
<keyword evidence="4 8" id="KW-0812">Transmembrane</keyword>
<feature type="transmembrane region" description="Helical" evidence="8">
    <location>
        <begin position="122"/>
        <end position="142"/>
    </location>
</feature>
<dbReference type="GO" id="GO:0089702">
    <property type="term" value="F:undecaprenyl-phosphate glucose phosphotransferase activity"/>
    <property type="evidence" value="ECO:0007669"/>
    <property type="project" value="UniProtKB-EC"/>
</dbReference>
<evidence type="ECO:0000259" key="9">
    <source>
        <dbReference type="Pfam" id="PF02397"/>
    </source>
</evidence>
<keyword evidence="5 8" id="KW-1133">Transmembrane helix</keyword>
<sequence>MPRSDPQHAPSQRRRMLSLGMSRALFVAATQATDVLSFVFGAYLAHSIRFGSDPFQSLEVGPVILSVILVLLVFPTARATGLPALENPWRGVKRMSQAFASVFVVLAIIGFSLQQTEQFSRLWVVSWIVATYFSLLCTRVWWSGFLKHGIDSGYLRERIALIHGRDQRYLDAIIADLRAHGFEIDALVPLYPEAPAAVALDSAPTGSTPRRFDDLTDFVHRFGTDAKTDRALLIPDTNTGMTLHQIAADLRMISLDVDVIPCGYDPSLLGRIPRLAGRIPVVNLMTRPLSDADVFVKRTEDLILGGLFLIPLLPVLALIALLVKLDSPGPVLFAQSRAGFNNVPFRIYKFRSMYVHDDPHVRQATRDDDRITRVGRVLRRTSLDELPQLFNVIRGSMSLVGPRPHALAHDREYTEMIGTYIARHRMKPGLTGWAQVNGWRGETDTLEKMLKRIEHDLYYVDTWSLFFDLKIIVLTLRVLYHRNAY</sequence>
<evidence type="ECO:0000256" key="2">
    <source>
        <dbReference type="ARBA" id="ARBA00006464"/>
    </source>
</evidence>
<proteinExistence type="inferred from homology"/>
<dbReference type="PANTHER" id="PTHR30576:SF21">
    <property type="entry name" value="UDP-GLUCOSE:UNDECAPRENYL-PHOSPHATE GLUCOSE-1-PHOSPHATE TRANSFERASE"/>
    <property type="match status" value="1"/>
</dbReference>
<keyword evidence="7" id="KW-0270">Exopolysaccharide synthesis</keyword>
<dbReference type="Pfam" id="PF13727">
    <property type="entry name" value="CoA_binding_3"/>
    <property type="match status" value="1"/>
</dbReference>
<evidence type="ECO:0000313" key="10">
    <source>
        <dbReference type="EMBL" id="KAA5604297.1"/>
    </source>
</evidence>
<comment type="subcellular location">
    <subcellularLocation>
        <location evidence="1">Membrane</location>
        <topology evidence="1">Multi-pass membrane protein</topology>
    </subcellularLocation>
</comment>
<evidence type="ECO:0000256" key="6">
    <source>
        <dbReference type="ARBA" id="ARBA00023136"/>
    </source>
</evidence>
<feature type="transmembrane region" description="Helical" evidence="8">
    <location>
        <begin position="63"/>
        <end position="85"/>
    </location>
</feature>
<accession>A0A5M6I8P3</accession>
<evidence type="ECO:0000256" key="1">
    <source>
        <dbReference type="ARBA" id="ARBA00004141"/>
    </source>
</evidence>
<evidence type="ECO:0000256" key="3">
    <source>
        <dbReference type="ARBA" id="ARBA00022679"/>
    </source>
</evidence>
<evidence type="ECO:0000256" key="7">
    <source>
        <dbReference type="ARBA" id="ARBA00023169"/>
    </source>
</evidence>
<dbReference type="InterPro" id="IPR017473">
    <property type="entry name" value="Undecaprenyl-P_gluc_Ptfrase"/>
</dbReference>
<dbReference type="EC" id="2.7.8.31" evidence="10"/>